<dbReference type="InterPro" id="IPR012394">
    <property type="entry name" value="Aldehyde_DH_NAD(P)"/>
</dbReference>
<keyword evidence="8" id="KW-1185">Reference proteome</keyword>
<evidence type="ECO:0000256" key="3">
    <source>
        <dbReference type="PIRNR" id="PIRNR036492"/>
    </source>
</evidence>
<evidence type="ECO:0000256" key="4">
    <source>
        <dbReference type="PROSITE-ProRule" id="PRU10007"/>
    </source>
</evidence>
<name>A0ABP8RRV0_9PSEU</name>
<dbReference type="InterPro" id="IPR016161">
    <property type="entry name" value="Ald_DH/histidinol_DH"/>
</dbReference>
<dbReference type="InterPro" id="IPR016162">
    <property type="entry name" value="Ald_DH_N"/>
</dbReference>
<evidence type="ECO:0000256" key="1">
    <source>
        <dbReference type="ARBA" id="ARBA00009986"/>
    </source>
</evidence>
<gene>
    <name evidence="7" type="ORF">GCM10023175_28790</name>
</gene>
<dbReference type="EMBL" id="BAABGT010000032">
    <property type="protein sequence ID" value="GAA4546483.1"/>
    <property type="molecule type" value="Genomic_DNA"/>
</dbReference>
<dbReference type="PIRSF" id="PIRSF036492">
    <property type="entry name" value="ALDH"/>
    <property type="match status" value="1"/>
</dbReference>
<comment type="caution">
    <text evidence="7">The sequence shown here is derived from an EMBL/GenBank/DDBJ whole genome shotgun (WGS) entry which is preliminary data.</text>
</comment>
<dbReference type="InterPro" id="IPR016163">
    <property type="entry name" value="Ald_DH_C"/>
</dbReference>
<reference evidence="8" key="1">
    <citation type="journal article" date="2019" name="Int. J. Syst. Evol. Microbiol.">
        <title>The Global Catalogue of Microorganisms (GCM) 10K type strain sequencing project: providing services to taxonomists for standard genome sequencing and annotation.</title>
        <authorList>
            <consortium name="The Broad Institute Genomics Platform"/>
            <consortium name="The Broad Institute Genome Sequencing Center for Infectious Disease"/>
            <person name="Wu L."/>
            <person name="Ma J."/>
        </authorList>
    </citation>
    <scope>NUCLEOTIDE SEQUENCE [LARGE SCALE GENOMIC DNA]</scope>
    <source>
        <strain evidence="8">JCM 17906</strain>
    </source>
</reference>
<dbReference type="Gene3D" id="3.40.605.10">
    <property type="entry name" value="Aldehyde Dehydrogenase, Chain A, domain 1"/>
    <property type="match status" value="1"/>
</dbReference>
<dbReference type="PROSITE" id="PS00687">
    <property type="entry name" value="ALDEHYDE_DEHYDR_GLU"/>
    <property type="match status" value="1"/>
</dbReference>
<organism evidence="7 8">
    <name type="scientific">Pseudonocardia xishanensis</name>
    <dbReference type="NCBI Taxonomy" id="630995"/>
    <lineage>
        <taxon>Bacteria</taxon>
        <taxon>Bacillati</taxon>
        <taxon>Actinomycetota</taxon>
        <taxon>Actinomycetes</taxon>
        <taxon>Pseudonocardiales</taxon>
        <taxon>Pseudonocardiaceae</taxon>
        <taxon>Pseudonocardia</taxon>
    </lineage>
</organism>
<dbReference type="Gene3D" id="3.40.309.10">
    <property type="entry name" value="Aldehyde Dehydrogenase, Chain A, domain 2"/>
    <property type="match status" value="1"/>
</dbReference>
<feature type="active site" evidence="4">
    <location>
        <position position="222"/>
    </location>
</feature>
<feature type="domain" description="Aldehyde dehydrogenase" evidence="6">
    <location>
        <begin position="10"/>
        <end position="437"/>
    </location>
</feature>
<accession>A0ABP8RRV0</accession>
<proteinExistence type="inferred from homology"/>
<dbReference type="Proteomes" id="UP001501598">
    <property type="component" value="Unassembled WGS sequence"/>
</dbReference>
<keyword evidence="2 3" id="KW-0560">Oxidoreductase</keyword>
<evidence type="ECO:0000313" key="7">
    <source>
        <dbReference type="EMBL" id="GAA4546483.1"/>
    </source>
</evidence>
<dbReference type="InterPro" id="IPR016160">
    <property type="entry name" value="Ald_DH_CS_CYS"/>
</dbReference>
<dbReference type="PANTHER" id="PTHR43570">
    <property type="entry name" value="ALDEHYDE DEHYDROGENASE"/>
    <property type="match status" value="1"/>
</dbReference>
<comment type="similarity">
    <text evidence="1 3 5">Belongs to the aldehyde dehydrogenase family.</text>
</comment>
<dbReference type="SUPFAM" id="SSF53720">
    <property type="entry name" value="ALDH-like"/>
    <property type="match status" value="1"/>
</dbReference>
<evidence type="ECO:0000259" key="6">
    <source>
        <dbReference type="Pfam" id="PF00171"/>
    </source>
</evidence>
<dbReference type="PROSITE" id="PS00070">
    <property type="entry name" value="ALDEHYDE_DEHYDR_CYS"/>
    <property type="match status" value="1"/>
</dbReference>
<evidence type="ECO:0000256" key="2">
    <source>
        <dbReference type="ARBA" id="ARBA00023002"/>
    </source>
</evidence>
<protein>
    <recommendedName>
        <fullName evidence="3">Aldehyde dehydrogenase</fullName>
    </recommendedName>
</protein>
<sequence>MTSVLSGEAASGVEGVPEVVARLRRTFAGGRTRSLEWRLEQLAGIERLVVEREAEIAAALAEDQGRSAHYAWLGEVAPTVAEAAFARRNLKKWMRTRRTGLPLTMLPGRAEYRYEPLGVVLVIGPWNYPVYLTLSPLVAAVSAGNCAVLKPSEHTPETSALLARLVPQYLDPAAVAVVEGAADATQALLAQAMDHVLFTGGPEIGKRVLEGAAPHLTPVTLELGGKSPAVVTADADIEVAARRIAWMKLLNSGQTCIAPDYALVDVAVRDEFLAALQRTIEEFQVGEPAGRVIDERQFDRVSRLLGSHGGTVVRGGAEDRESLKIDPVVVLDPSPDSPLMQEEIFGPVLPVVTVSSLDEAIRRINSGPKPLAAYLFGSSKTDRERLIDETSSGGVVINHAAMHCLVPQLPFGGVGNSGMGAYHGRWGFETFSHRKAVLVKPAKPDPSVMYPPYTESKKKLMRRFF</sequence>
<dbReference type="InterPro" id="IPR015590">
    <property type="entry name" value="Aldehyde_DH_dom"/>
</dbReference>
<evidence type="ECO:0000313" key="8">
    <source>
        <dbReference type="Proteomes" id="UP001501598"/>
    </source>
</evidence>
<dbReference type="Pfam" id="PF00171">
    <property type="entry name" value="Aldedh"/>
    <property type="match status" value="1"/>
</dbReference>
<dbReference type="InterPro" id="IPR029510">
    <property type="entry name" value="Ald_DH_CS_GLU"/>
</dbReference>
<dbReference type="RefSeq" id="WP_345417372.1">
    <property type="nucleotide sequence ID" value="NZ_BAABGT010000032.1"/>
</dbReference>
<dbReference type="PANTHER" id="PTHR43570:SF16">
    <property type="entry name" value="ALDEHYDE DEHYDROGENASE TYPE III, ISOFORM Q"/>
    <property type="match status" value="1"/>
</dbReference>
<evidence type="ECO:0000256" key="5">
    <source>
        <dbReference type="RuleBase" id="RU003345"/>
    </source>
</evidence>
<dbReference type="CDD" id="cd07087">
    <property type="entry name" value="ALDH_F3-13-14_CALDH-like"/>
    <property type="match status" value="1"/>
</dbReference>